<dbReference type="Proteomes" id="UP000514628">
    <property type="component" value="Plasmid pCFViADRI1362_P2"/>
</dbReference>
<accession>A0A974MUV4</accession>
<reference evidence="3" key="1">
    <citation type="submission" date="2020-07" db="EMBL/GenBank/DDBJ databases">
        <title>A comparison of fourteen fully characterised mammalian-associated Campylobacter fetus isolates suggests a mechanism by which bovine-adapted biotypes have evolved high genomic plasticity.</title>
        <authorList>
            <person name="Nadin-Davis S.A."/>
            <person name="Chmara J.T."/>
            <person name="Carillo C."/>
            <person name="Amoako K."/>
            <person name="Goji N."/>
            <person name="Duceppe M.-O."/>
            <person name="Devenish J."/>
        </authorList>
    </citation>
    <scope>NUCLEOTIDE SEQUENCE [LARGE SCALE GENOMIC DNA]</scope>
    <source>
        <strain evidence="3">CFViADRI1362</strain>
        <plasmid evidence="3">pcfviadri1362_p2</plasmid>
    </source>
</reference>
<evidence type="ECO:0000259" key="1">
    <source>
        <dbReference type="Pfam" id="PF08346"/>
    </source>
</evidence>
<gene>
    <name evidence="2" type="ORF">GZ989_011380</name>
</gene>
<name>A0A974MUV4_CAMFE</name>
<dbReference type="AlphaFoldDB" id="A0A974MUV4"/>
<geneLocation type="plasmid" evidence="3">
    <name>pcfviadri1362_p2</name>
</geneLocation>
<dbReference type="Pfam" id="PF08346">
    <property type="entry name" value="AntA"/>
    <property type="match status" value="2"/>
</dbReference>
<organism evidence="2 3">
    <name type="scientific">Campylobacter fetus</name>
    <dbReference type="NCBI Taxonomy" id="196"/>
    <lineage>
        <taxon>Bacteria</taxon>
        <taxon>Pseudomonadati</taxon>
        <taxon>Campylobacterota</taxon>
        <taxon>Epsilonproteobacteria</taxon>
        <taxon>Campylobacterales</taxon>
        <taxon>Campylobacteraceae</taxon>
        <taxon>Campylobacter</taxon>
    </lineage>
</organism>
<dbReference type="InterPro" id="IPR013557">
    <property type="entry name" value="AntA/B_antirep"/>
</dbReference>
<feature type="domain" description="AntA/AntB antirepressor" evidence="1">
    <location>
        <begin position="89"/>
        <end position="141"/>
    </location>
</feature>
<sequence length="209" mass="25336">MNETKENSHPLEIRTYLVGKEEINAVNARTLWRNLQSKQQFADWIKRRLKDTLAEENYDYFTIIERTQPAKEPLQNCSNNGDDFKKSTKINKENISENHDNTRFHHFMKSNQTNNYGGDKKSVDYIITLDLAKEFAMLEKNQKGKEIRRYFIEFEKKMKEKMKDFDERLKEQRNWTRQLQEKFDKLSKHFRAMEVKQEYEALKKEGYIF</sequence>
<dbReference type="EMBL" id="CP059434">
    <property type="protein sequence ID" value="QMS59908.1"/>
    <property type="molecule type" value="Genomic_DNA"/>
</dbReference>
<evidence type="ECO:0000313" key="3">
    <source>
        <dbReference type="Proteomes" id="UP000514628"/>
    </source>
</evidence>
<proteinExistence type="predicted"/>
<protein>
    <submittedName>
        <fullName evidence="2">AntA/AntB antirepressor family protein</fullName>
    </submittedName>
</protein>
<feature type="domain" description="AntA/AntB antirepressor" evidence="1">
    <location>
        <begin position="26"/>
        <end position="70"/>
    </location>
</feature>
<dbReference type="RefSeq" id="WP_065843572.1">
    <property type="nucleotide sequence ID" value="NZ_CP059434.1"/>
</dbReference>
<evidence type="ECO:0000313" key="2">
    <source>
        <dbReference type="EMBL" id="QMS59908.1"/>
    </source>
</evidence>
<keyword evidence="2" id="KW-0614">Plasmid</keyword>